<evidence type="ECO:0000313" key="6">
    <source>
        <dbReference type="EMBL" id="KNC85316.1"/>
    </source>
</evidence>
<sequence>MSAGSSGTGSSMCSGTRSLSSKTTGPADVSTDNLTNTMANMKVSDTASRTIETPTVVLFDKATSESSHPMEIPGRSGAISTRATLPTIHQNVPARTGSGENIERIFAPPRQTSSTHWTAIAAHVNRSVRLKRQHVRDQAMCERRKISCIAPSGTQSPSSGNTFDQQLDALLPAIVNDLRAAGNLHNANAVRMRAAQQLRKLLSHERSPPVAQVVATGILPDLLRFMLADDLPGLQFETAWCLTNLASDSQSHAKLVIEAGGVPAFIHLLKSNDVQTVEQAVWGLGNVAGTCAEYRDLILAANCLPPLLEILRTTERVSLLRNATWTLSNICRGKPAVDMCQVKEALPIFKSLIYRADREVLIDICWGLSYLTDGENEKIQAVLDLDITKRLVNLLKHESLHVVTPALRTIGNIATGEDHQTQQVLNCGALPALKELLTNEHAAIRKETCWTLSNITAGTTPQVQLVFDEDILPILVKMASTEPFRTQKEAVWALANLTSGASPAHIEHIVSLGVLDPLVCLLGQEDRLAHVILECLDNVLKTGQSAGQRKNPYAK</sequence>
<dbReference type="STRING" id="667725.A0A0L0G8V8"/>
<accession>A0A0L0G8V8</accession>
<evidence type="ECO:0000313" key="7">
    <source>
        <dbReference type="Proteomes" id="UP000054560"/>
    </source>
</evidence>
<feature type="repeat" description="ARM" evidence="4">
    <location>
        <begin position="428"/>
        <end position="456"/>
    </location>
</feature>
<feature type="region of interest" description="Disordered" evidence="5">
    <location>
        <begin position="1"/>
        <end position="33"/>
    </location>
</feature>
<feature type="repeat" description="ARM" evidence="4">
    <location>
        <begin position="260"/>
        <end position="288"/>
    </location>
</feature>
<keyword evidence="7" id="KW-1185">Reference proteome</keyword>
<dbReference type="PROSITE" id="PS50176">
    <property type="entry name" value="ARM_REPEAT"/>
    <property type="match status" value="3"/>
</dbReference>
<dbReference type="AlphaFoldDB" id="A0A0L0G8V8"/>
<dbReference type="Proteomes" id="UP000054560">
    <property type="component" value="Unassembled WGS sequence"/>
</dbReference>
<dbReference type="PANTHER" id="PTHR23316">
    <property type="entry name" value="IMPORTIN ALPHA"/>
    <property type="match status" value="1"/>
</dbReference>
<evidence type="ECO:0000256" key="5">
    <source>
        <dbReference type="SAM" id="MobiDB-lite"/>
    </source>
</evidence>
<dbReference type="InterPro" id="IPR000225">
    <property type="entry name" value="Armadillo"/>
</dbReference>
<dbReference type="OrthoDB" id="29145at2759"/>
<dbReference type="eggNOG" id="KOG0166">
    <property type="taxonomic scope" value="Eukaryota"/>
</dbReference>
<evidence type="ECO:0008006" key="8">
    <source>
        <dbReference type="Google" id="ProtNLM"/>
    </source>
</evidence>
<gene>
    <name evidence="6" type="ORF">SARC_02498</name>
</gene>
<keyword evidence="2" id="KW-0813">Transport</keyword>
<dbReference type="SUPFAM" id="SSF48371">
    <property type="entry name" value="ARM repeat"/>
    <property type="match status" value="1"/>
</dbReference>
<dbReference type="Pfam" id="PF00514">
    <property type="entry name" value="Arm"/>
    <property type="match status" value="5"/>
</dbReference>
<evidence type="ECO:0000256" key="3">
    <source>
        <dbReference type="ARBA" id="ARBA00022927"/>
    </source>
</evidence>
<feature type="compositionally biased region" description="Polar residues" evidence="5">
    <location>
        <begin position="19"/>
        <end position="33"/>
    </location>
</feature>
<comment type="similarity">
    <text evidence="1">Belongs to the importin alpha family.</text>
</comment>
<dbReference type="EMBL" id="KQ241709">
    <property type="protein sequence ID" value="KNC85316.1"/>
    <property type="molecule type" value="Genomic_DNA"/>
</dbReference>
<dbReference type="InterPro" id="IPR011989">
    <property type="entry name" value="ARM-like"/>
</dbReference>
<keyword evidence="3" id="KW-0653">Protein transport</keyword>
<evidence type="ECO:0000256" key="1">
    <source>
        <dbReference type="ARBA" id="ARBA00010394"/>
    </source>
</evidence>
<proteinExistence type="inferred from homology"/>
<dbReference type="GO" id="GO:0015031">
    <property type="term" value="P:protein transport"/>
    <property type="evidence" value="ECO:0007669"/>
    <property type="project" value="UniProtKB-KW"/>
</dbReference>
<reference evidence="6 7" key="1">
    <citation type="submission" date="2011-02" db="EMBL/GenBank/DDBJ databases">
        <title>The Genome Sequence of Sphaeroforma arctica JP610.</title>
        <authorList>
            <consortium name="The Broad Institute Genome Sequencing Platform"/>
            <person name="Russ C."/>
            <person name="Cuomo C."/>
            <person name="Young S.K."/>
            <person name="Zeng Q."/>
            <person name="Gargeya S."/>
            <person name="Alvarado L."/>
            <person name="Berlin A."/>
            <person name="Chapman S.B."/>
            <person name="Chen Z."/>
            <person name="Freedman E."/>
            <person name="Gellesch M."/>
            <person name="Goldberg J."/>
            <person name="Griggs A."/>
            <person name="Gujja S."/>
            <person name="Heilman E."/>
            <person name="Heiman D."/>
            <person name="Howarth C."/>
            <person name="Mehta T."/>
            <person name="Neiman D."/>
            <person name="Pearson M."/>
            <person name="Roberts A."/>
            <person name="Saif S."/>
            <person name="Shea T."/>
            <person name="Shenoy N."/>
            <person name="Sisk P."/>
            <person name="Stolte C."/>
            <person name="Sykes S."/>
            <person name="White J."/>
            <person name="Yandava C."/>
            <person name="Burger G."/>
            <person name="Gray M.W."/>
            <person name="Holland P.W.H."/>
            <person name="King N."/>
            <person name="Lang F.B.F."/>
            <person name="Roger A.J."/>
            <person name="Ruiz-Trillo I."/>
            <person name="Haas B."/>
            <person name="Nusbaum C."/>
            <person name="Birren B."/>
        </authorList>
    </citation>
    <scope>NUCLEOTIDE SEQUENCE [LARGE SCALE GENOMIC DNA]</scope>
    <source>
        <strain evidence="6 7">JP610</strain>
    </source>
</reference>
<dbReference type="Gene3D" id="1.25.10.10">
    <property type="entry name" value="Leucine-rich Repeat Variant"/>
    <property type="match status" value="1"/>
</dbReference>
<evidence type="ECO:0000256" key="4">
    <source>
        <dbReference type="PROSITE-ProRule" id="PRU00259"/>
    </source>
</evidence>
<evidence type="ECO:0000256" key="2">
    <source>
        <dbReference type="ARBA" id="ARBA00022448"/>
    </source>
</evidence>
<name>A0A0L0G8V8_9EUKA</name>
<dbReference type="RefSeq" id="XP_014159218.1">
    <property type="nucleotide sequence ID" value="XM_014303743.1"/>
</dbReference>
<dbReference type="InterPro" id="IPR016024">
    <property type="entry name" value="ARM-type_fold"/>
</dbReference>
<feature type="compositionally biased region" description="Low complexity" evidence="5">
    <location>
        <begin position="1"/>
        <end position="18"/>
    </location>
</feature>
<organism evidence="6 7">
    <name type="scientific">Sphaeroforma arctica JP610</name>
    <dbReference type="NCBI Taxonomy" id="667725"/>
    <lineage>
        <taxon>Eukaryota</taxon>
        <taxon>Ichthyosporea</taxon>
        <taxon>Ichthyophonida</taxon>
        <taxon>Sphaeroforma</taxon>
    </lineage>
</organism>
<dbReference type="GeneID" id="25903002"/>
<dbReference type="SMART" id="SM00185">
    <property type="entry name" value="ARM"/>
    <property type="match status" value="8"/>
</dbReference>
<protein>
    <recommendedName>
        <fullName evidence="8">Importin subunit alpha</fullName>
    </recommendedName>
</protein>
<feature type="repeat" description="ARM" evidence="4">
    <location>
        <begin position="217"/>
        <end position="260"/>
    </location>
</feature>